<dbReference type="SUPFAM" id="SSF55073">
    <property type="entry name" value="Nucleotide cyclase"/>
    <property type="match status" value="1"/>
</dbReference>
<dbReference type="Gene3D" id="3.20.20.450">
    <property type="entry name" value="EAL domain"/>
    <property type="match status" value="1"/>
</dbReference>
<dbReference type="CDD" id="cd01948">
    <property type="entry name" value="EAL"/>
    <property type="match status" value="1"/>
</dbReference>
<dbReference type="CDD" id="cd01949">
    <property type="entry name" value="GGDEF"/>
    <property type="match status" value="1"/>
</dbReference>
<feature type="domain" description="EAL" evidence="3">
    <location>
        <begin position="246"/>
        <end position="501"/>
    </location>
</feature>
<organism evidence="5 6">
    <name type="scientific">Celeribacter halophilus</name>
    <dbReference type="NCBI Taxonomy" id="576117"/>
    <lineage>
        <taxon>Bacteria</taxon>
        <taxon>Pseudomonadati</taxon>
        <taxon>Pseudomonadota</taxon>
        <taxon>Alphaproteobacteria</taxon>
        <taxon>Rhodobacterales</taxon>
        <taxon>Roseobacteraceae</taxon>
        <taxon>Celeribacter</taxon>
    </lineage>
</organism>
<dbReference type="Gene3D" id="3.30.70.270">
    <property type="match status" value="1"/>
</dbReference>
<evidence type="ECO:0000259" key="4">
    <source>
        <dbReference type="PROSITE" id="PS50887"/>
    </source>
</evidence>
<sequence length="515" mass="56545">MQKFIADTLHRLRDTLTGPHTIAFLPALCLGAYWFGGEHMLILCALVLPALAAVLNLTISTTPKTERATALAKDGLTGLPLPERLVASLDHILDSHAVAGKTTACLALEIDDFHSLQAMFGNTAGDHLLTNVAQRLQDALREDDTIVRLRGPRFAIALAPMRTADLETLIQLSSRIQMALTEPYPLNATKVFITCSIGFCTPNRAPSLSGQAFLDAAETALGDAQHNGPGSIRAYSPAHRRKPAEKSPVSTDVGQALENEGIVPWFQPQISTDTGEVSGMEALARWTHPKHGVLSPAKFMPDITDLGLTERLNEVMLYHALMALRTWDRAGFHIPAVAVNFSSTDLANPKLVDKIRWELDRFELEPCRLNVEILECVISISDCDTISRNICALKEMGCGIDLDDYGTGHASIANIRRFAVDRIKIDRSYVSRCDLDQSQQSMLAAILSMAERLDLQTLAEGVETFGEHAMLAQLGCDHVQGYSVSAPMPLEETQEWMERHKRKLAQTPRIGRRTG</sequence>
<dbReference type="InterPro" id="IPR035919">
    <property type="entry name" value="EAL_sf"/>
</dbReference>
<dbReference type="Pfam" id="PF00563">
    <property type="entry name" value="EAL"/>
    <property type="match status" value="1"/>
</dbReference>
<dbReference type="SUPFAM" id="SSF141868">
    <property type="entry name" value="EAL domain-like"/>
    <property type="match status" value="1"/>
</dbReference>
<feature type="domain" description="GGDEF" evidence="4">
    <location>
        <begin position="101"/>
        <end position="237"/>
    </location>
</feature>
<proteinExistence type="predicted"/>
<dbReference type="PROSITE" id="PS50887">
    <property type="entry name" value="GGDEF"/>
    <property type="match status" value="1"/>
</dbReference>
<evidence type="ECO:0000256" key="2">
    <source>
        <dbReference type="SAM" id="Phobius"/>
    </source>
</evidence>
<feature type="region of interest" description="Disordered" evidence="1">
    <location>
        <begin position="225"/>
        <end position="251"/>
    </location>
</feature>
<dbReference type="PANTHER" id="PTHR33121">
    <property type="entry name" value="CYCLIC DI-GMP PHOSPHODIESTERASE PDEF"/>
    <property type="match status" value="1"/>
</dbReference>
<feature type="transmembrane region" description="Helical" evidence="2">
    <location>
        <begin position="12"/>
        <end position="34"/>
    </location>
</feature>
<dbReference type="InterPro" id="IPR050706">
    <property type="entry name" value="Cyclic-di-GMP_PDE-like"/>
</dbReference>
<name>A0A1I3RTP8_9RHOB</name>
<dbReference type="PANTHER" id="PTHR33121:SF70">
    <property type="entry name" value="SIGNALING PROTEIN YKOW"/>
    <property type="match status" value="1"/>
</dbReference>
<dbReference type="InterPro" id="IPR001633">
    <property type="entry name" value="EAL_dom"/>
</dbReference>
<dbReference type="InterPro" id="IPR029787">
    <property type="entry name" value="Nucleotide_cyclase"/>
</dbReference>
<keyword evidence="2" id="KW-1133">Transmembrane helix</keyword>
<protein>
    <submittedName>
        <fullName evidence="5">Diguanylate cyclase/phosphodiesterase</fullName>
    </submittedName>
</protein>
<feature type="transmembrane region" description="Helical" evidence="2">
    <location>
        <begin position="40"/>
        <end position="59"/>
    </location>
</feature>
<dbReference type="AlphaFoldDB" id="A0A1I3RTP8"/>
<dbReference type="GO" id="GO:0071111">
    <property type="term" value="F:cyclic-guanylate-specific phosphodiesterase activity"/>
    <property type="evidence" value="ECO:0007669"/>
    <property type="project" value="InterPro"/>
</dbReference>
<dbReference type="OrthoDB" id="9814202at2"/>
<keyword evidence="2" id="KW-0472">Membrane</keyword>
<dbReference type="GeneID" id="98666720"/>
<dbReference type="SMART" id="SM00267">
    <property type="entry name" value="GGDEF"/>
    <property type="match status" value="1"/>
</dbReference>
<dbReference type="SMART" id="SM00052">
    <property type="entry name" value="EAL"/>
    <property type="match status" value="1"/>
</dbReference>
<dbReference type="RefSeq" id="WP_066598997.1">
    <property type="nucleotide sequence ID" value="NZ_FORY01000005.1"/>
</dbReference>
<dbReference type="STRING" id="576117.SAMN04488138_105258"/>
<accession>A0A1I3RTP8</accession>
<evidence type="ECO:0000256" key="1">
    <source>
        <dbReference type="SAM" id="MobiDB-lite"/>
    </source>
</evidence>
<dbReference type="Pfam" id="PF00990">
    <property type="entry name" value="GGDEF"/>
    <property type="match status" value="1"/>
</dbReference>
<dbReference type="NCBIfam" id="TIGR00254">
    <property type="entry name" value="GGDEF"/>
    <property type="match status" value="1"/>
</dbReference>
<dbReference type="InterPro" id="IPR043128">
    <property type="entry name" value="Rev_trsase/Diguanyl_cyclase"/>
</dbReference>
<evidence type="ECO:0000259" key="3">
    <source>
        <dbReference type="PROSITE" id="PS50883"/>
    </source>
</evidence>
<dbReference type="PROSITE" id="PS50883">
    <property type="entry name" value="EAL"/>
    <property type="match status" value="1"/>
</dbReference>
<reference evidence="5 6" key="1">
    <citation type="submission" date="2016-10" db="EMBL/GenBank/DDBJ databases">
        <authorList>
            <person name="de Groot N.N."/>
        </authorList>
    </citation>
    <scope>NUCLEOTIDE SEQUENCE [LARGE SCALE GENOMIC DNA]</scope>
    <source>
        <strain evidence="5 6">CGMCC 1.8891</strain>
    </source>
</reference>
<keyword evidence="6" id="KW-1185">Reference proteome</keyword>
<keyword evidence="2" id="KW-0812">Transmembrane</keyword>
<gene>
    <name evidence="5" type="ORF">SAMN04488138_105258</name>
</gene>
<dbReference type="Proteomes" id="UP000183299">
    <property type="component" value="Unassembled WGS sequence"/>
</dbReference>
<evidence type="ECO:0000313" key="5">
    <source>
        <dbReference type="EMBL" id="SFJ49262.1"/>
    </source>
</evidence>
<evidence type="ECO:0000313" key="6">
    <source>
        <dbReference type="Proteomes" id="UP000183299"/>
    </source>
</evidence>
<dbReference type="InterPro" id="IPR000160">
    <property type="entry name" value="GGDEF_dom"/>
</dbReference>
<dbReference type="EMBL" id="FORY01000005">
    <property type="protein sequence ID" value="SFJ49262.1"/>
    <property type="molecule type" value="Genomic_DNA"/>
</dbReference>